<dbReference type="OrthoDB" id="191686at2759"/>
<feature type="compositionally biased region" description="Polar residues" evidence="3">
    <location>
        <begin position="282"/>
        <end position="305"/>
    </location>
</feature>
<evidence type="ECO:0000313" key="5">
    <source>
        <dbReference type="EMBL" id="OZJ04738.1"/>
    </source>
</evidence>
<feature type="domain" description="EF-hand" evidence="4">
    <location>
        <begin position="155"/>
        <end position="190"/>
    </location>
</feature>
<dbReference type="GO" id="GO:0019722">
    <property type="term" value="P:calcium-mediated signaling"/>
    <property type="evidence" value="ECO:0007669"/>
    <property type="project" value="InterPro"/>
</dbReference>
<dbReference type="Gene3D" id="1.10.238.10">
    <property type="entry name" value="EF-hand"/>
    <property type="match status" value="1"/>
</dbReference>
<feature type="domain" description="EF-hand" evidence="4">
    <location>
        <begin position="111"/>
        <end position="146"/>
    </location>
</feature>
<dbReference type="SUPFAM" id="SSF47473">
    <property type="entry name" value="EF-hand"/>
    <property type="match status" value="1"/>
</dbReference>
<dbReference type="EMBL" id="MVBO01000031">
    <property type="protein sequence ID" value="OZJ04738.1"/>
    <property type="molecule type" value="Genomic_DNA"/>
</dbReference>
<organism evidence="5 6">
    <name type="scientific">Bifiguratus adelaidae</name>
    <dbReference type="NCBI Taxonomy" id="1938954"/>
    <lineage>
        <taxon>Eukaryota</taxon>
        <taxon>Fungi</taxon>
        <taxon>Fungi incertae sedis</taxon>
        <taxon>Mucoromycota</taxon>
        <taxon>Mucoromycotina</taxon>
        <taxon>Endogonomycetes</taxon>
        <taxon>Endogonales</taxon>
        <taxon>Endogonales incertae sedis</taxon>
        <taxon>Bifiguratus</taxon>
    </lineage>
</organism>
<proteinExistence type="predicted"/>
<reference evidence="5 6" key="1">
    <citation type="journal article" date="2017" name="Mycologia">
        <title>Bifiguratus adelaidae, gen. et sp. nov., a new member of Mucoromycotina in endophytic and soil-dwelling habitats.</title>
        <authorList>
            <person name="Torres-Cruz T.J."/>
            <person name="Billingsley Tobias T.L."/>
            <person name="Almatruk M."/>
            <person name="Hesse C."/>
            <person name="Kuske C.R."/>
            <person name="Desiro A."/>
            <person name="Benucci G.M."/>
            <person name="Bonito G."/>
            <person name="Stajich J.E."/>
            <person name="Dunlap C."/>
            <person name="Arnold A.E."/>
            <person name="Porras-Alfaro A."/>
        </authorList>
    </citation>
    <scope>NUCLEOTIDE SEQUENCE [LARGE SCALE GENOMIC DNA]</scope>
    <source>
        <strain evidence="5 6">AZ0501</strain>
    </source>
</reference>
<dbReference type="AlphaFoldDB" id="A0A261Y2D4"/>
<evidence type="ECO:0000256" key="3">
    <source>
        <dbReference type="SAM" id="MobiDB-lite"/>
    </source>
</evidence>
<dbReference type="InterPro" id="IPR011992">
    <property type="entry name" value="EF-hand-dom_pair"/>
</dbReference>
<evidence type="ECO:0000259" key="4">
    <source>
        <dbReference type="PROSITE" id="PS50222"/>
    </source>
</evidence>
<keyword evidence="2" id="KW-0106">Calcium</keyword>
<dbReference type="PANTHER" id="PTHR23056">
    <property type="entry name" value="CALCINEURIN B"/>
    <property type="match status" value="1"/>
</dbReference>
<dbReference type="InterPro" id="IPR045198">
    <property type="entry name" value="CNBL1-10"/>
</dbReference>
<feature type="compositionally biased region" description="Low complexity" evidence="3">
    <location>
        <begin position="229"/>
        <end position="260"/>
    </location>
</feature>
<dbReference type="PROSITE" id="PS00018">
    <property type="entry name" value="EF_HAND_1"/>
    <property type="match status" value="3"/>
</dbReference>
<evidence type="ECO:0000256" key="1">
    <source>
        <dbReference type="ARBA" id="ARBA00022737"/>
    </source>
</evidence>
<feature type="region of interest" description="Disordered" evidence="3">
    <location>
        <begin position="228"/>
        <end position="260"/>
    </location>
</feature>
<dbReference type="Proteomes" id="UP000242875">
    <property type="component" value="Unassembled WGS sequence"/>
</dbReference>
<dbReference type="GO" id="GO:0019900">
    <property type="term" value="F:kinase binding"/>
    <property type="evidence" value="ECO:0007669"/>
    <property type="project" value="InterPro"/>
</dbReference>
<feature type="compositionally biased region" description="Low complexity" evidence="3">
    <location>
        <begin position="312"/>
        <end position="326"/>
    </location>
</feature>
<gene>
    <name evidence="5" type="ORF">BZG36_01803</name>
</gene>
<dbReference type="SMART" id="SM00054">
    <property type="entry name" value="EFh"/>
    <property type="match status" value="3"/>
</dbReference>
<dbReference type="GO" id="GO:0005509">
    <property type="term" value="F:calcium ion binding"/>
    <property type="evidence" value="ECO:0007669"/>
    <property type="project" value="InterPro"/>
</dbReference>
<feature type="region of interest" description="Disordered" evidence="3">
    <location>
        <begin position="279"/>
        <end position="392"/>
    </location>
</feature>
<dbReference type="InterPro" id="IPR002048">
    <property type="entry name" value="EF_hand_dom"/>
</dbReference>
<dbReference type="InterPro" id="IPR018247">
    <property type="entry name" value="EF_Hand_1_Ca_BS"/>
</dbReference>
<evidence type="ECO:0000256" key="2">
    <source>
        <dbReference type="ARBA" id="ARBA00022837"/>
    </source>
</evidence>
<feature type="domain" description="EF-hand" evidence="4">
    <location>
        <begin position="75"/>
        <end position="110"/>
    </location>
</feature>
<accession>A0A261Y2D4</accession>
<name>A0A261Y2D4_9FUNG</name>
<keyword evidence="1" id="KW-0677">Repeat</keyword>
<dbReference type="Pfam" id="PF13499">
    <property type="entry name" value="EF-hand_7"/>
    <property type="match status" value="1"/>
</dbReference>
<dbReference type="PROSITE" id="PS50222">
    <property type="entry name" value="EF_HAND_2"/>
    <property type="match status" value="3"/>
</dbReference>
<keyword evidence="6" id="KW-1185">Reference proteome</keyword>
<sequence>MGQTKSKETADLARHTHFTSREIDNIRDDFRNATAKHIDKPDLSEQEFKEACMKASERATMLCTVKKYVPSIAPEDNPFLERLYAAFDVDNNHAVDFNEFVDGLSVFMKGTSDEKLELSFKLYDLDHDGFISRPDLLEVLTKLSEASADSDQTLEIQDLVNRMFEDLDVDGDGKLDLHEYKLSAMKEPLIVDFLEQFLAEHQLSRQPSPPSRPESRGVSSYASYGSLVLPSNTTASPNPNSPNNSPVLNSHQRLRSQSSSLSLKLSQLDLIEAARSHKNAQLDPSQVSPNGTHTLATFGLQTNIPTKPRIHSSPSSGQRSPVSGGSYRPKRQSTTSTEKRASGPSSPKSNSYRDSQESSPSPVLGKFDLPDRSKSHSPGMMQTSTERKIEDA</sequence>
<comment type="caution">
    <text evidence="5">The sequence shown here is derived from an EMBL/GenBank/DDBJ whole genome shotgun (WGS) entry which is preliminary data.</text>
</comment>
<evidence type="ECO:0000313" key="6">
    <source>
        <dbReference type="Proteomes" id="UP000242875"/>
    </source>
</evidence>
<feature type="compositionally biased region" description="Polar residues" evidence="3">
    <location>
        <begin position="343"/>
        <end position="361"/>
    </location>
</feature>
<protein>
    <recommendedName>
        <fullName evidence="4">EF-hand domain-containing protein</fullName>
    </recommendedName>
</protein>
<dbReference type="CDD" id="cd00051">
    <property type="entry name" value="EFh"/>
    <property type="match status" value="2"/>
</dbReference>
<dbReference type="PANTHER" id="PTHR23056:SF110">
    <property type="entry name" value="CALMODULIN"/>
    <property type="match status" value="1"/>
</dbReference>